<dbReference type="RefSeq" id="WP_174624913.1">
    <property type="nucleotide sequence ID" value="NZ_CADCXN010000043.1"/>
</dbReference>
<accession>A0A8S0WHN2</accession>
<sequence>MINVSLCPACIAQTLVLLLGANGAPILIRDVLKERFNMPVDMGKRMQDGYPLFGRSKTWCGIIASLVITALAALAMNLSLFTGVLFSLTAMSGDLLSSFIKRRLGYSESSRARPIDVIPESFLPALALHLQIGLGWMDILAVGVIFFLAQFFLSPVLYRLRLKNRPY</sequence>
<evidence type="ECO:0000313" key="2">
    <source>
        <dbReference type="EMBL" id="CAA9889941.1"/>
    </source>
</evidence>
<dbReference type="PANTHER" id="PTHR39650:SF1">
    <property type="entry name" value="CDP-ARCHAEOL SYNTHASE"/>
    <property type="match status" value="1"/>
</dbReference>
<organism evidence="2 3">
    <name type="scientific">Candidatus Methylobacter favarea</name>
    <dbReference type="NCBI Taxonomy" id="2707345"/>
    <lineage>
        <taxon>Bacteria</taxon>
        <taxon>Pseudomonadati</taxon>
        <taxon>Pseudomonadota</taxon>
        <taxon>Gammaproteobacteria</taxon>
        <taxon>Methylococcales</taxon>
        <taxon>Methylococcaceae</taxon>
        <taxon>Methylobacter</taxon>
    </lineage>
</organism>
<feature type="transmembrane region" description="Helical" evidence="1">
    <location>
        <begin position="62"/>
        <end position="91"/>
    </location>
</feature>
<evidence type="ECO:0000256" key="1">
    <source>
        <dbReference type="SAM" id="Phobius"/>
    </source>
</evidence>
<dbReference type="Proteomes" id="UP000494216">
    <property type="component" value="Unassembled WGS sequence"/>
</dbReference>
<proteinExistence type="predicted"/>
<name>A0A8S0WHN2_9GAMM</name>
<dbReference type="PANTHER" id="PTHR39650">
    <property type="entry name" value="CDP-ARCHAEOL SYNTHASE"/>
    <property type="match status" value="1"/>
</dbReference>
<keyword evidence="1" id="KW-1133">Transmembrane helix</keyword>
<gene>
    <name evidence="2" type="ORF">METHB2_160008</name>
</gene>
<dbReference type="AlphaFoldDB" id="A0A8S0WHN2"/>
<comment type="caution">
    <text evidence="2">The sequence shown here is derived from an EMBL/GenBank/DDBJ whole genome shotgun (WGS) entry which is preliminary data.</text>
</comment>
<keyword evidence="1" id="KW-0472">Membrane</keyword>
<reference evidence="2 3" key="1">
    <citation type="submission" date="2020-02" db="EMBL/GenBank/DDBJ databases">
        <authorList>
            <person name="Hogendoorn C."/>
        </authorList>
    </citation>
    <scope>NUCLEOTIDE SEQUENCE [LARGE SCALE GENOMIC DNA]</scope>
    <source>
        <strain evidence="2">METHB21</strain>
    </source>
</reference>
<feature type="transmembrane region" description="Helical" evidence="1">
    <location>
        <begin position="139"/>
        <end position="158"/>
    </location>
</feature>
<keyword evidence="3" id="KW-1185">Reference proteome</keyword>
<dbReference type="Pfam" id="PF01864">
    <property type="entry name" value="CarS-like"/>
    <property type="match status" value="1"/>
</dbReference>
<protein>
    <submittedName>
        <fullName evidence="2">CDP-2,3-bis-(O-geranylgeranyl)-sn-glycerol synthase</fullName>
    </submittedName>
</protein>
<dbReference type="EMBL" id="CADCXN010000043">
    <property type="protein sequence ID" value="CAA9889941.1"/>
    <property type="molecule type" value="Genomic_DNA"/>
</dbReference>
<evidence type="ECO:0000313" key="3">
    <source>
        <dbReference type="Proteomes" id="UP000494216"/>
    </source>
</evidence>
<dbReference type="InterPro" id="IPR032690">
    <property type="entry name" value="CarS"/>
</dbReference>
<keyword evidence="1" id="KW-0812">Transmembrane</keyword>